<comment type="caution">
    <text evidence="3">The sequence shown here is derived from an EMBL/GenBank/DDBJ whole genome shotgun (WGS) entry which is preliminary data.</text>
</comment>
<feature type="domain" description="DUF6532" evidence="2">
    <location>
        <begin position="196"/>
        <end position="401"/>
    </location>
</feature>
<feature type="compositionally biased region" description="Polar residues" evidence="1">
    <location>
        <begin position="1"/>
        <end position="12"/>
    </location>
</feature>
<feature type="region of interest" description="Disordered" evidence="1">
    <location>
        <begin position="120"/>
        <end position="156"/>
    </location>
</feature>
<feature type="compositionally biased region" description="Acidic residues" evidence="1">
    <location>
        <begin position="136"/>
        <end position="147"/>
    </location>
</feature>
<organism evidence="3 4">
    <name type="scientific">Crepidotus variabilis</name>
    <dbReference type="NCBI Taxonomy" id="179855"/>
    <lineage>
        <taxon>Eukaryota</taxon>
        <taxon>Fungi</taxon>
        <taxon>Dikarya</taxon>
        <taxon>Basidiomycota</taxon>
        <taxon>Agaricomycotina</taxon>
        <taxon>Agaricomycetes</taxon>
        <taxon>Agaricomycetidae</taxon>
        <taxon>Agaricales</taxon>
        <taxon>Agaricineae</taxon>
        <taxon>Crepidotaceae</taxon>
        <taxon>Crepidotus</taxon>
    </lineage>
</organism>
<accession>A0A9P6JPF2</accession>
<dbReference type="Pfam" id="PF20149">
    <property type="entry name" value="DUF6532"/>
    <property type="match status" value="1"/>
</dbReference>
<dbReference type="AlphaFoldDB" id="A0A9P6JPF2"/>
<reference evidence="3" key="1">
    <citation type="submission" date="2020-11" db="EMBL/GenBank/DDBJ databases">
        <authorList>
            <consortium name="DOE Joint Genome Institute"/>
            <person name="Ahrendt S."/>
            <person name="Riley R."/>
            <person name="Andreopoulos W."/>
            <person name="Labutti K."/>
            <person name="Pangilinan J."/>
            <person name="Ruiz-Duenas F.J."/>
            <person name="Barrasa J.M."/>
            <person name="Sanchez-Garcia M."/>
            <person name="Camarero S."/>
            <person name="Miyauchi S."/>
            <person name="Serrano A."/>
            <person name="Linde D."/>
            <person name="Babiker R."/>
            <person name="Drula E."/>
            <person name="Ayuso-Fernandez I."/>
            <person name="Pacheco R."/>
            <person name="Padilla G."/>
            <person name="Ferreira P."/>
            <person name="Barriuso J."/>
            <person name="Kellner H."/>
            <person name="Castanera R."/>
            <person name="Alfaro M."/>
            <person name="Ramirez L."/>
            <person name="Pisabarro A.G."/>
            <person name="Kuo A."/>
            <person name="Tritt A."/>
            <person name="Lipzen A."/>
            <person name="He G."/>
            <person name="Yan M."/>
            <person name="Ng V."/>
            <person name="Cullen D."/>
            <person name="Martin F."/>
            <person name="Rosso M.-N."/>
            <person name="Henrissat B."/>
            <person name="Hibbett D."/>
            <person name="Martinez A.T."/>
            <person name="Grigoriev I.V."/>
        </authorList>
    </citation>
    <scope>NUCLEOTIDE SEQUENCE</scope>
    <source>
        <strain evidence="3">CBS 506.95</strain>
    </source>
</reference>
<keyword evidence="4" id="KW-1185">Reference proteome</keyword>
<feature type="region of interest" description="Disordered" evidence="1">
    <location>
        <begin position="60"/>
        <end position="79"/>
    </location>
</feature>
<gene>
    <name evidence="3" type="ORF">CPB83DRAFT_894240</name>
</gene>
<feature type="region of interest" description="Disordered" evidence="1">
    <location>
        <begin position="1"/>
        <end position="54"/>
    </location>
</feature>
<dbReference type="Proteomes" id="UP000807306">
    <property type="component" value="Unassembled WGS sequence"/>
</dbReference>
<protein>
    <recommendedName>
        <fullName evidence="2">DUF6532 domain-containing protein</fullName>
    </recommendedName>
</protein>
<feature type="compositionally biased region" description="Polar residues" evidence="1">
    <location>
        <begin position="25"/>
        <end position="37"/>
    </location>
</feature>
<sequence>MPRQTPPSGNHSRISKENVAPDVAQATSRPSKASRSHANILHNAAHDLKTTGAKRNRAFNDIGSQSENHAPPKRLKKDNTYDMSFTPTHGSSSTEKVQLGAYTPLLASNISRHSASMIRKPEPTPLYTNQLHQENGDESETEEESIIDDNGGREITEDDYRHTDALEIQHTRSQNALDVSKPHLQPDAIHGTILNEAMRRLREYMVCVNCFPSMEQASACLNDAVTILKADEQIANIDDIQTDLMRTEVINEASRYLNVLKNICIKSVKIYYADAVYPPEYIEGNQQGYFNLIAERIESLIGEESLFHLGEKDDEGRHSNMMHPCIYHVCLDFYYGSGPDALALQIPYIFQDSIPERAVALVITGIYNALDEYRSGEYIEKELTGDNDCQEDYEAAIDLIKAIKTSPYHNDKWINCRRQWALDGRNLLKPAKPEKKPRKVFRPYLD</sequence>
<evidence type="ECO:0000259" key="2">
    <source>
        <dbReference type="Pfam" id="PF20149"/>
    </source>
</evidence>
<evidence type="ECO:0000313" key="3">
    <source>
        <dbReference type="EMBL" id="KAF9528452.1"/>
    </source>
</evidence>
<proteinExistence type="predicted"/>
<dbReference type="EMBL" id="MU157852">
    <property type="protein sequence ID" value="KAF9528452.1"/>
    <property type="molecule type" value="Genomic_DNA"/>
</dbReference>
<dbReference type="InterPro" id="IPR045341">
    <property type="entry name" value="DUF6532"/>
</dbReference>
<evidence type="ECO:0000256" key="1">
    <source>
        <dbReference type="SAM" id="MobiDB-lite"/>
    </source>
</evidence>
<dbReference type="OrthoDB" id="3055188at2759"/>
<evidence type="ECO:0000313" key="4">
    <source>
        <dbReference type="Proteomes" id="UP000807306"/>
    </source>
</evidence>
<name>A0A9P6JPF2_9AGAR</name>